<dbReference type="Proteomes" id="UP000246005">
    <property type="component" value="Unassembled WGS sequence"/>
</dbReference>
<proteinExistence type="predicted"/>
<feature type="compositionally biased region" description="Polar residues" evidence="1">
    <location>
        <begin position="9"/>
        <end position="27"/>
    </location>
</feature>
<comment type="caution">
    <text evidence="2">The sequence shown here is derived from an EMBL/GenBank/DDBJ whole genome shotgun (WGS) entry which is preliminary data.</text>
</comment>
<feature type="region of interest" description="Disordered" evidence="1">
    <location>
        <begin position="1"/>
        <end position="46"/>
    </location>
</feature>
<sequence>MPPPRLSKRSGQVTLTSMSVSCSTLSRTRPECGRDGQDDDPGARGEIRCGGTGALRRADSIRCSAPSPAAQRRARIGAGMSSAPTESVHCRLLHTHVPVSVVRAARGSPLQECYSSVFALTRSHPEFSGQIALNGVQKEGSAPNRHAKWPEPLLTGLAGMDIAKVSANILALTPDGGVATLTPSPDSFSRRPSTVCRSCARILHAACGSALTLCPIPLTAPATTLRGPE</sequence>
<protein>
    <submittedName>
        <fullName evidence="2">Uncharacterized protein</fullName>
    </submittedName>
</protein>
<name>A0A316I054_9PSEU</name>
<accession>A0A316I054</accession>
<evidence type="ECO:0000313" key="3">
    <source>
        <dbReference type="Proteomes" id="UP000246005"/>
    </source>
</evidence>
<reference evidence="2 3" key="1">
    <citation type="submission" date="2018-05" db="EMBL/GenBank/DDBJ databases">
        <title>Genomic Encyclopedia of Type Strains, Phase IV (KMG-IV): sequencing the most valuable type-strain genomes for metagenomic binning, comparative biology and taxonomic classification.</title>
        <authorList>
            <person name="Goeker M."/>
        </authorList>
    </citation>
    <scope>NUCLEOTIDE SEQUENCE [LARGE SCALE GENOMIC DNA]</scope>
    <source>
        <strain evidence="2 3">DSM 45480</strain>
    </source>
</reference>
<dbReference type="AlphaFoldDB" id="A0A316I054"/>
<evidence type="ECO:0000256" key="1">
    <source>
        <dbReference type="SAM" id="MobiDB-lite"/>
    </source>
</evidence>
<evidence type="ECO:0000313" key="2">
    <source>
        <dbReference type="EMBL" id="PWK85608.1"/>
    </source>
</evidence>
<organism evidence="2 3">
    <name type="scientific">Lentzea atacamensis</name>
    <dbReference type="NCBI Taxonomy" id="531938"/>
    <lineage>
        <taxon>Bacteria</taxon>
        <taxon>Bacillati</taxon>
        <taxon>Actinomycetota</taxon>
        <taxon>Actinomycetes</taxon>
        <taxon>Pseudonocardiales</taxon>
        <taxon>Pseudonocardiaceae</taxon>
        <taxon>Lentzea</taxon>
    </lineage>
</organism>
<dbReference type="PROSITE" id="PS51257">
    <property type="entry name" value="PROKAR_LIPOPROTEIN"/>
    <property type="match status" value="1"/>
</dbReference>
<feature type="compositionally biased region" description="Basic and acidic residues" evidence="1">
    <location>
        <begin position="28"/>
        <end position="46"/>
    </location>
</feature>
<gene>
    <name evidence="2" type="ORF">C8D88_106236</name>
</gene>
<dbReference type="EMBL" id="QGHB01000006">
    <property type="protein sequence ID" value="PWK85608.1"/>
    <property type="molecule type" value="Genomic_DNA"/>
</dbReference>